<feature type="domain" description="Sulfatase-modifying factor enzyme-like" evidence="2">
    <location>
        <begin position="153"/>
        <end position="391"/>
    </location>
</feature>
<dbReference type="EMBL" id="JAAHFQ010000603">
    <property type="protein sequence ID" value="NER30624.1"/>
    <property type="molecule type" value="Genomic_DNA"/>
</dbReference>
<comment type="caution">
    <text evidence="3">The sequence shown here is derived from an EMBL/GenBank/DDBJ whole genome shotgun (WGS) entry which is preliminary data.</text>
</comment>
<accession>A0A6B3NKF8</accession>
<dbReference type="SUPFAM" id="SSF56436">
    <property type="entry name" value="C-type lectin-like"/>
    <property type="match status" value="1"/>
</dbReference>
<evidence type="ECO:0000259" key="2">
    <source>
        <dbReference type="Pfam" id="PF03781"/>
    </source>
</evidence>
<dbReference type="AlphaFoldDB" id="A0A6B3NKF8"/>
<reference evidence="3" key="1">
    <citation type="submission" date="2019-11" db="EMBL/GenBank/DDBJ databases">
        <title>Genomic insights into an expanded diversity of filamentous marine cyanobacteria reveals the extraordinary biosynthetic potential of Moorea and Okeania.</title>
        <authorList>
            <person name="Ferreira Leao T."/>
            <person name="Wang M."/>
            <person name="Moss N."/>
            <person name="Da Silva R."/>
            <person name="Sanders J."/>
            <person name="Nurk S."/>
            <person name="Gurevich A."/>
            <person name="Humphrey G."/>
            <person name="Reher R."/>
            <person name="Zhu Q."/>
            <person name="Belda-Ferre P."/>
            <person name="Glukhov E."/>
            <person name="Rex R."/>
            <person name="Dorrestein P.C."/>
            <person name="Knight R."/>
            <person name="Pevzner P."/>
            <person name="Gerwick W.H."/>
            <person name="Gerwick L."/>
        </authorList>
    </citation>
    <scope>NUCLEOTIDE SEQUENCE</scope>
    <source>
        <strain evidence="3">SIO1C4</strain>
    </source>
</reference>
<dbReference type="InterPro" id="IPR005532">
    <property type="entry name" value="SUMF_dom"/>
</dbReference>
<name>A0A6B3NKF8_9CYAN</name>
<feature type="region of interest" description="Disordered" evidence="1">
    <location>
        <begin position="25"/>
        <end position="68"/>
    </location>
</feature>
<proteinExistence type="predicted"/>
<dbReference type="Pfam" id="PF03781">
    <property type="entry name" value="FGE-sulfatase"/>
    <property type="match status" value="1"/>
</dbReference>
<dbReference type="InterPro" id="IPR016187">
    <property type="entry name" value="CTDL_fold"/>
</dbReference>
<evidence type="ECO:0000313" key="3">
    <source>
        <dbReference type="EMBL" id="NER30624.1"/>
    </source>
</evidence>
<dbReference type="Gene3D" id="3.90.1580.10">
    <property type="entry name" value="paralog of FGE (formylglycine-generating enzyme)"/>
    <property type="match status" value="1"/>
</dbReference>
<dbReference type="InterPro" id="IPR051043">
    <property type="entry name" value="Sulfatase_Mod_Factor_Kinase"/>
</dbReference>
<sequence length="398" mass="44661">MSRLQVNIAAMGSDTDAISAIGRFPQWNVVPHSPPQQKSKAKESGDRAMSFPSEKQPATSSRGEVEKVDEVTIQREQQQQQNLVKPREGFSNTVEQKFPLSTTSGEVKALGLPLSKVEFETVKVNAKGEVVEGNSNQQAKIFKEDLGNGISLEMVEIPGGFFKMGSPVGEKGRYERESPQHEVKVPTFFMGRFEVTQQQYQQVMGKNPSHFKGDKRPVERVSWNEAVEFCKKLNQNQAERSYSLPSEAQWEYACRAGETTPFHCGETITDKLANYDARRTYASEPAEEYRGETTPVGSFPPNGFGLYDMHGNVWEWCLDDWHQNYDGAPTDGSAWIRGRGLWGWIRGTDSNSGKVLRGGSWSYYPTICRCASRYCNFGRAEINFVIGFRVVCVGARTM</sequence>
<dbReference type="InterPro" id="IPR042095">
    <property type="entry name" value="SUMF_sf"/>
</dbReference>
<organism evidence="3">
    <name type="scientific">Symploca sp. SIO1C4</name>
    <dbReference type="NCBI Taxonomy" id="2607765"/>
    <lineage>
        <taxon>Bacteria</taxon>
        <taxon>Bacillati</taxon>
        <taxon>Cyanobacteriota</taxon>
        <taxon>Cyanophyceae</taxon>
        <taxon>Coleofasciculales</taxon>
        <taxon>Coleofasciculaceae</taxon>
        <taxon>Symploca</taxon>
    </lineage>
</organism>
<dbReference type="PANTHER" id="PTHR23150:SF19">
    <property type="entry name" value="FORMYLGLYCINE-GENERATING ENZYME"/>
    <property type="match status" value="1"/>
</dbReference>
<gene>
    <name evidence="3" type="ORF">F6J89_24155</name>
</gene>
<dbReference type="PANTHER" id="PTHR23150">
    <property type="entry name" value="SULFATASE MODIFYING FACTOR 1, 2"/>
    <property type="match status" value="1"/>
</dbReference>
<dbReference type="GO" id="GO:0120147">
    <property type="term" value="F:formylglycine-generating oxidase activity"/>
    <property type="evidence" value="ECO:0007669"/>
    <property type="project" value="TreeGrafter"/>
</dbReference>
<evidence type="ECO:0000256" key="1">
    <source>
        <dbReference type="SAM" id="MobiDB-lite"/>
    </source>
</evidence>
<protein>
    <submittedName>
        <fullName evidence="3">Formylglycine-generating enzyme family protein</fullName>
    </submittedName>
</protein>